<name>A0A5K7XI40_9BACT</name>
<dbReference type="GO" id="GO:0005737">
    <property type="term" value="C:cytoplasm"/>
    <property type="evidence" value="ECO:0007669"/>
    <property type="project" value="UniProtKB-SubCell"/>
</dbReference>
<dbReference type="PRINTS" id="PR00297">
    <property type="entry name" value="CHAPERONIN10"/>
</dbReference>
<evidence type="ECO:0000256" key="2">
    <source>
        <dbReference type="ARBA" id="ARBA00023186"/>
    </source>
</evidence>
<dbReference type="GO" id="GO:0005524">
    <property type="term" value="F:ATP binding"/>
    <property type="evidence" value="ECO:0007669"/>
    <property type="project" value="InterPro"/>
</dbReference>
<dbReference type="GO" id="GO:0046872">
    <property type="term" value="F:metal ion binding"/>
    <property type="evidence" value="ECO:0007669"/>
    <property type="project" value="TreeGrafter"/>
</dbReference>
<protein>
    <recommendedName>
        <fullName evidence="3">Co-chaperonin GroES</fullName>
    </recommendedName>
    <alternativeName>
        <fullName evidence="3">10 kDa chaperonin</fullName>
    </alternativeName>
    <alternativeName>
        <fullName evidence="3">Chaperonin-10</fullName>
        <shortName evidence="3">Cpn10</shortName>
    </alternativeName>
</protein>
<keyword evidence="2 3" id="KW-0143">Chaperone</keyword>
<comment type="subunit">
    <text evidence="3">Heptamer of 7 subunits arranged in a ring. Interacts with the chaperonin GroEL.</text>
</comment>
<keyword evidence="5" id="KW-0346">Stress response</keyword>
<dbReference type="InterPro" id="IPR011032">
    <property type="entry name" value="GroES-like_sf"/>
</dbReference>
<evidence type="ECO:0000313" key="5">
    <source>
        <dbReference type="EMBL" id="BBO36564.1"/>
    </source>
</evidence>
<comment type="function">
    <text evidence="3 4">Together with the chaperonin GroEL, plays an essential role in assisting protein folding. The GroEL-GroES system forms a nano-cage that allows encapsulation of the non-native substrate proteins and provides a physical environment optimized to promote and accelerate protein folding. GroES binds to the apical surface of the GroEL ring, thereby capping the opening of the GroEL channel.</text>
</comment>
<comment type="similarity">
    <text evidence="1 3 4">Belongs to the GroES chaperonin family.</text>
</comment>
<dbReference type="SUPFAM" id="SSF50129">
    <property type="entry name" value="GroES-like"/>
    <property type="match status" value="1"/>
</dbReference>
<dbReference type="GO" id="GO:0051087">
    <property type="term" value="F:protein-folding chaperone binding"/>
    <property type="evidence" value="ECO:0007669"/>
    <property type="project" value="TreeGrafter"/>
</dbReference>
<reference evidence="6" key="1">
    <citation type="submission" date="2019-10" db="EMBL/GenBank/DDBJ databases">
        <title>Lacipirellula parvula gen. nov., sp. nov., representing a lineage of planctomycetes widespread in freshwater anoxic habitats, and description of the family Lacipirellulaceae.</title>
        <authorList>
            <person name="Dedysh S.N."/>
            <person name="Kulichevskaya I.S."/>
            <person name="Beletsky A.V."/>
            <person name="Rakitin A.L."/>
            <person name="Mardanov A.V."/>
            <person name="Ivanova A.A."/>
            <person name="Saltykova V.X."/>
            <person name="Rijpstra W.I.C."/>
            <person name="Sinninghe Damste J.S."/>
            <person name="Ravin N.V."/>
        </authorList>
    </citation>
    <scope>NUCLEOTIDE SEQUENCE [LARGE SCALE GENOMIC DNA]</scope>
    <source>
        <strain evidence="6">PX69</strain>
    </source>
</reference>
<gene>
    <name evidence="3" type="primary">groES</name>
    <name evidence="3" type="synonym">groS</name>
    <name evidence="5" type="ORF">PLANPX_6176</name>
</gene>
<dbReference type="InterPro" id="IPR037124">
    <property type="entry name" value="Chaperonin_GroES_sf"/>
</dbReference>
<dbReference type="GO" id="GO:0051082">
    <property type="term" value="F:unfolded protein binding"/>
    <property type="evidence" value="ECO:0007669"/>
    <property type="project" value="TreeGrafter"/>
</dbReference>
<evidence type="ECO:0000313" key="6">
    <source>
        <dbReference type="Proteomes" id="UP000326837"/>
    </source>
</evidence>
<dbReference type="FunFam" id="2.30.33.40:FF:000001">
    <property type="entry name" value="10 kDa chaperonin"/>
    <property type="match status" value="1"/>
</dbReference>
<dbReference type="HAMAP" id="MF_00580">
    <property type="entry name" value="CH10"/>
    <property type="match status" value="1"/>
</dbReference>
<dbReference type="KEGG" id="lpav:PLANPX_6176"/>
<sequence length="95" mass="10193">MKVVPLGDKLVVKRLESAEKTAGGILLPDAAREQPQQGRVLSVGDGLMLPDGTRAPHEVNEGDRVVFSSYSGAEVTIDEEKLLILNADDILAIVR</sequence>
<dbReference type="PANTHER" id="PTHR10772">
    <property type="entry name" value="10 KDA HEAT SHOCK PROTEIN"/>
    <property type="match status" value="1"/>
</dbReference>
<dbReference type="NCBIfam" id="NF001531">
    <property type="entry name" value="PRK00364.2-2"/>
    <property type="match status" value="1"/>
</dbReference>
<dbReference type="Pfam" id="PF00166">
    <property type="entry name" value="Cpn10"/>
    <property type="match status" value="1"/>
</dbReference>
<dbReference type="RefSeq" id="WP_152101715.1">
    <property type="nucleotide sequence ID" value="NZ_AP021861.1"/>
</dbReference>
<evidence type="ECO:0000256" key="3">
    <source>
        <dbReference type="HAMAP-Rule" id="MF_00580"/>
    </source>
</evidence>
<dbReference type="InterPro" id="IPR018369">
    <property type="entry name" value="Chaprnonin_Cpn10_CS"/>
</dbReference>
<proteinExistence type="inferred from homology"/>
<dbReference type="InterPro" id="IPR020818">
    <property type="entry name" value="Chaperonin_GroES"/>
</dbReference>
<dbReference type="PROSITE" id="PS00681">
    <property type="entry name" value="CHAPERONINS_CPN10"/>
    <property type="match status" value="1"/>
</dbReference>
<dbReference type="GO" id="GO:0044183">
    <property type="term" value="F:protein folding chaperone"/>
    <property type="evidence" value="ECO:0007669"/>
    <property type="project" value="InterPro"/>
</dbReference>
<dbReference type="Gene3D" id="2.30.33.40">
    <property type="entry name" value="GroES chaperonin"/>
    <property type="match status" value="1"/>
</dbReference>
<keyword evidence="6" id="KW-1185">Reference proteome</keyword>
<dbReference type="AlphaFoldDB" id="A0A5K7XI40"/>
<keyword evidence="3" id="KW-0963">Cytoplasm</keyword>
<dbReference type="Proteomes" id="UP000326837">
    <property type="component" value="Chromosome"/>
</dbReference>
<dbReference type="PANTHER" id="PTHR10772:SF58">
    <property type="entry name" value="CO-CHAPERONIN GROES"/>
    <property type="match status" value="1"/>
</dbReference>
<dbReference type="SMART" id="SM00883">
    <property type="entry name" value="Cpn10"/>
    <property type="match status" value="1"/>
</dbReference>
<evidence type="ECO:0000256" key="1">
    <source>
        <dbReference type="ARBA" id="ARBA00006975"/>
    </source>
</evidence>
<evidence type="ECO:0000256" key="4">
    <source>
        <dbReference type="RuleBase" id="RU000535"/>
    </source>
</evidence>
<organism evidence="5 6">
    <name type="scientific">Lacipirellula parvula</name>
    <dbReference type="NCBI Taxonomy" id="2650471"/>
    <lineage>
        <taxon>Bacteria</taxon>
        <taxon>Pseudomonadati</taxon>
        <taxon>Planctomycetota</taxon>
        <taxon>Planctomycetia</taxon>
        <taxon>Pirellulales</taxon>
        <taxon>Lacipirellulaceae</taxon>
        <taxon>Lacipirellula</taxon>
    </lineage>
</organism>
<accession>A0A5K7XI40</accession>
<dbReference type="EMBL" id="AP021861">
    <property type="protein sequence ID" value="BBO36564.1"/>
    <property type="molecule type" value="Genomic_DNA"/>
</dbReference>
<comment type="subcellular location">
    <subcellularLocation>
        <location evidence="3">Cytoplasm</location>
    </subcellularLocation>
</comment>
<dbReference type="CDD" id="cd00320">
    <property type="entry name" value="cpn10"/>
    <property type="match status" value="1"/>
</dbReference>